<dbReference type="Gene3D" id="1.10.10.1450">
    <property type="match status" value="1"/>
</dbReference>
<dbReference type="InterPro" id="IPR052709">
    <property type="entry name" value="Transposase-MT_Hybrid"/>
</dbReference>
<dbReference type="InterPro" id="IPR041426">
    <property type="entry name" value="Mos1_HTH"/>
</dbReference>
<feature type="domain" description="Mos1 transposase HTH" evidence="1">
    <location>
        <begin position="8"/>
        <end position="47"/>
    </location>
</feature>
<dbReference type="OrthoDB" id="616263at2759"/>
<evidence type="ECO:0000259" key="1">
    <source>
        <dbReference type="Pfam" id="PF17906"/>
    </source>
</evidence>
<dbReference type="EMBL" id="BGZK01000262">
    <property type="protein sequence ID" value="GBP32639.1"/>
    <property type="molecule type" value="Genomic_DNA"/>
</dbReference>
<dbReference type="InterPro" id="IPR036397">
    <property type="entry name" value="RNaseH_sf"/>
</dbReference>
<dbReference type="PANTHER" id="PTHR46060:SF1">
    <property type="entry name" value="MARINER MOS1 TRANSPOSASE-LIKE PROTEIN"/>
    <property type="match status" value="1"/>
</dbReference>
<organism evidence="2 3">
    <name type="scientific">Eumeta variegata</name>
    <name type="common">Bagworm moth</name>
    <name type="synonym">Eumeta japonica</name>
    <dbReference type="NCBI Taxonomy" id="151549"/>
    <lineage>
        <taxon>Eukaryota</taxon>
        <taxon>Metazoa</taxon>
        <taxon>Ecdysozoa</taxon>
        <taxon>Arthropoda</taxon>
        <taxon>Hexapoda</taxon>
        <taxon>Insecta</taxon>
        <taxon>Pterygota</taxon>
        <taxon>Neoptera</taxon>
        <taxon>Endopterygota</taxon>
        <taxon>Lepidoptera</taxon>
        <taxon>Glossata</taxon>
        <taxon>Ditrysia</taxon>
        <taxon>Tineoidea</taxon>
        <taxon>Psychidae</taxon>
        <taxon>Oiketicinae</taxon>
        <taxon>Eumeta</taxon>
    </lineage>
</organism>
<gene>
    <name evidence="2" type="ORF">EVAR_26000_1</name>
</gene>
<dbReference type="Pfam" id="PF17906">
    <property type="entry name" value="HTH_48"/>
    <property type="match status" value="1"/>
</dbReference>
<dbReference type="GO" id="GO:0003676">
    <property type="term" value="F:nucleic acid binding"/>
    <property type="evidence" value="ECO:0007669"/>
    <property type="project" value="InterPro"/>
</dbReference>
<evidence type="ECO:0000313" key="2">
    <source>
        <dbReference type="EMBL" id="GBP32639.1"/>
    </source>
</evidence>
<name>A0A4C1V298_EUMVA</name>
<dbReference type="AlphaFoldDB" id="A0A4C1V298"/>
<sequence>MYKFEPNKRHLRELLIYFLNLKKSAAEAHRLLVEAYNEAALSERTCQLEELLEKDSSQTQKELVFTLEVTHQSVSHRLKSLGMIHKQAGCGVYELLNPSEAITGTLYRTQLMRSSLALNEKRPQYYSRHDKIILLHDNTSLHVTIPVKNYLKTLDWEVLPHPPYSLDIAPSDYHLFPSMAHALSEQRFTSYDDTENWVDSWITSKNKEFFRLGIRTSPEKWKKVIATDGQYFD</sequence>
<dbReference type="Gene3D" id="3.30.420.10">
    <property type="entry name" value="Ribonuclease H-like superfamily/Ribonuclease H"/>
    <property type="match status" value="1"/>
</dbReference>
<dbReference type="PANTHER" id="PTHR46060">
    <property type="entry name" value="MARINER MOS1 TRANSPOSASE-LIKE PROTEIN"/>
    <property type="match status" value="1"/>
</dbReference>
<keyword evidence="3" id="KW-1185">Reference proteome</keyword>
<reference evidence="2 3" key="1">
    <citation type="journal article" date="2019" name="Commun. Biol.">
        <title>The bagworm genome reveals a unique fibroin gene that provides high tensile strength.</title>
        <authorList>
            <person name="Kono N."/>
            <person name="Nakamura H."/>
            <person name="Ohtoshi R."/>
            <person name="Tomita M."/>
            <person name="Numata K."/>
            <person name="Arakawa K."/>
        </authorList>
    </citation>
    <scope>NUCLEOTIDE SEQUENCE [LARGE SCALE GENOMIC DNA]</scope>
</reference>
<comment type="caution">
    <text evidence="2">The sequence shown here is derived from an EMBL/GenBank/DDBJ whole genome shotgun (WGS) entry which is preliminary data.</text>
</comment>
<proteinExistence type="predicted"/>
<dbReference type="STRING" id="151549.A0A4C1V298"/>
<protein>
    <submittedName>
        <fullName evidence="2">Mariner Mos1 transposase</fullName>
    </submittedName>
</protein>
<evidence type="ECO:0000313" key="3">
    <source>
        <dbReference type="Proteomes" id="UP000299102"/>
    </source>
</evidence>
<accession>A0A4C1V298</accession>
<dbReference type="Proteomes" id="UP000299102">
    <property type="component" value="Unassembled WGS sequence"/>
</dbReference>